<accession>A0AAV0I5Y6</accession>
<feature type="domain" description="Myb-like" evidence="2">
    <location>
        <begin position="517"/>
        <end position="561"/>
    </location>
</feature>
<feature type="region of interest" description="Disordered" evidence="1">
    <location>
        <begin position="1"/>
        <end position="22"/>
    </location>
</feature>
<feature type="region of interest" description="Disordered" evidence="1">
    <location>
        <begin position="378"/>
        <end position="412"/>
    </location>
</feature>
<feature type="compositionally biased region" description="Basic and acidic residues" evidence="1">
    <location>
        <begin position="116"/>
        <end position="126"/>
    </location>
</feature>
<dbReference type="PROSITE" id="PS50090">
    <property type="entry name" value="MYB_LIKE"/>
    <property type="match status" value="1"/>
</dbReference>
<protein>
    <recommendedName>
        <fullName evidence="2">Myb-like domain-containing protein</fullName>
    </recommendedName>
</protein>
<feature type="region of interest" description="Disordered" evidence="1">
    <location>
        <begin position="92"/>
        <end position="155"/>
    </location>
</feature>
<feature type="region of interest" description="Disordered" evidence="1">
    <location>
        <begin position="50"/>
        <end position="74"/>
    </location>
</feature>
<organism evidence="3 4">
    <name type="scientific">Linum tenue</name>
    <dbReference type="NCBI Taxonomy" id="586396"/>
    <lineage>
        <taxon>Eukaryota</taxon>
        <taxon>Viridiplantae</taxon>
        <taxon>Streptophyta</taxon>
        <taxon>Embryophyta</taxon>
        <taxon>Tracheophyta</taxon>
        <taxon>Spermatophyta</taxon>
        <taxon>Magnoliopsida</taxon>
        <taxon>eudicotyledons</taxon>
        <taxon>Gunneridae</taxon>
        <taxon>Pentapetalae</taxon>
        <taxon>rosids</taxon>
        <taxon>fabids</taxon>
        <taxon>Malpighiales</taxon>
        <taxon>Linaceae</taxon>
        <taxon>Linum</taxon>
    </lineage>
</organism>
<feature type="compositionally biased region" description="Basic and acidic residues" evidence="1">
    <location>
        <begin position="390"/>
        <end position="399"/>
    </location>
</feature>
<dbReference type="InterPro" id="IPR001005">
    <property type="entry name" value="SANT/Myb"/>
</dbReference>
<proteinExistence type="predicted"/>
<dbReference type="Proteomes" id="UP001154282">
    <property type="component" value="Unassembled WGS sequence"/>
</dbReference>
<gene>
    <name evidence="3" type="ORF">LITE_LOCUS7609</name>
</gene>
<evidence type="ECO:0000313" key="4">
    <source>
        <dbReference type="Proteomes" id="UP001154282"/>
    </source>
</evidence>
<evidence type="ECO:0000256" key="1">
    <source>
        <dbReference type="SAM" id="MobiDB-lite"/>
    </source>
</evidence>
<feature type="non-terminal residue" evidence="3">
    <location>
        <position position="1"/>
    </location>
</feature>
<dbReference type="AlphaFoldDB" id="A0AAV0I5Y6"/>
<evidence type="ECO:0000259" key="2">
    <source>
        <dbReference type="PROSITE" id="PS50090"/>
    </source>
</evidence>
<evidence type="ECO:0000313" key="3">
    <source>
        <dbReference type="EMBL" id="CAI0392613.1"/>
    </source>
</evidence>
<feature type="compositionally biased region" description="Polar residues" evidence="1">
    <location>
        <begin position="92"/>
        <end position="104"/>
    </location>
</feature>
<reference evidence="3" key="1">
    <citation type="submission" date="2022-08" db="EMBL/GenBank/DDBJ databases">
        <authorList>
            <person name="Gutierrez-Valencia J."/>
        </authorList>
    </citation>
    <scope>NUCLEOTIDE SEQUENCE</scope>
</reference>
<dbReference type="EMBL" id="CAMGYJ010000003">
    <property type="protein sequence ID" value="CAI0392613.1"/>
    <property type="molecule type" value="Genomic_DNA"/>
</dbReference>
<sequence length="605" mass="65723">SAPKSAPGEKSSAPGGKSSAPFSLAVNSATNQIDQILPSIRIFGCELRYQSNSSESPGENSWAPGAVGKSSAPLSSAPALRAGIFYPISQVQDPSRQVGKSTQGGELGLSAASSKDVAKPQKNEGSRKRHQVSKTNSSTADKVKHRNSSVDGRSVDQLRARYKKLRARLPNDLLDGNALEVGVAIRRIGKKIVKLLKKVARIGKVGGGSPAKQKGISDLFPINAANAGPDRNSKALKNFNVDQHKGRKNNHSWGARETMTLLKVVCGVCLRHGRLKNWPSIKRQMKSDRSEHTIRLKFQSLAEEAMKPLEKRNRTVRLPNQEQWDKLAVAMYYIYGNGSKTIQALEDLDDALQVIIAAGKDYMNAIAQGVISFTSEEEIGSHDSSLNKSGNEESSKDIEPPGQSREATKAERAKRLMTPLGKASGAPLFQGIVIHPAPLDGRQSPLQASEEDTMSDDGVYYSRHEVSSKEDTETPIQYQERGVGCSSTLDGRELALQASAADTSSVLLASSDSEVVSWTVEELSSLINCIDICYPNWSQVKAYMSTERSPQCIKHAWKELVESEKLQNPGADWEFHGLKLGSALLNKMITAHETVTMLEAAAVRK</sequence>
<keyword evidence="4" id="KW-1185">Reference proteome</keyword>
<name>A0AAV0I5Y6_9ROSI</name>
<feature type="compositionally biased region" description="Polar residues" evidence="1">
    <location>
        <begin position="50"/>
        <end position="59"/>
    </location>
</feature>
<comment type="caution">
    <text evidence="3">The sequence shown here is derived from an EMBL/GenBank/DDBJ whole genome shotgun (WGS) entry which is preliminary data.</text>
</comment>